<protein>
    <submittedName>
        <fullName evidence="1">Uncharacterized protein</fullName>
    </submittedName>
</protein>
<comment type="caution">
    <text evidence="1">The sequence shown here is derived from an EMBL/GenBank/DDBJ whole genome shotgun (WGS) entry which is preliminary data.</text>
</comment>
<dbReference type="InterPro" id="IPR058227">
    <property type="entry name" value="RSP_7527-like"/>
</dbReference>
<dbReference type="NCBIfam" id="NF046098">
    <property type="entry name" value="RSP_7527_fam"/>
    <property type="match status" value="1"/>
</dbReference>
<proteinExistence type="predicted"/>
<dbReference type="RefSeq" id="WP_124926388.1">
    <property type="nucleotide sequence ID" value="NZ_BMOH01000002.1"/>
</dbReference>
<organism evidence="1 2">
    <name type="scientific">Amphritea balenae</name>
    <dbReference type="NCBI Taxonomy" id="452629"/>
    <lineage>
        <taxon>Bacteria</taxon>
        <taxon>Pseudomonadati</taxon>
        <taxon>Pseudomonadota</taxon>
        <taxon>Gammaproteobacteria</taxon>
        <taxon>Oceanospirillales</taxon>
        <taxon>Oceanospirillaceae</taxon>
        <taxon>Amphritea</taxon>
    </lineage>
</organism>
<dbReference type="AlphaFoldDB" id="A0A3P1SPD4"/>
<name>A0A3P1SPD4_9GAMM</name>
<dbReference type="Proteomes" id="UP000267535">
    <property type="component" value="Unassembled WGS sequence"/>
</dbReference>
<keyword evidence="2" id="KW-1185">Reference proteome</keyword>
<reference evidence="1 2" key="1">
    <citation type="submission" date="2018-11" db="EMBL/GenBank/DDBJ databases">
        <title>The draft genome sequence of Amphritea balenae JAMM 1525T.</title>
        <authorList>
            <person name="Fang Z."/>
            <person name="Zhang Y."/>
            <person name="Han X."/>
        </authorList>
    </citation>
    <scope>NUCLEOTIDE SEQUENCE [LARGE SCALE GENOMIC DNA]</scope>
    <source>
        <strain evidence="1 2">JAMM 1525</strain>
    </source>
</reference>
<evidence type="ECO:0000313" key="1">
    <source>
        <dbReference type="EMBL" id="RRC98889.1"/>
    </source>
</evidence>
<dbReference type="EMBL" id="RQXV01000006">
    <property type="protein sequence ID" value="RRC98889.1"/>
    <property type="molecule type" value="Genomic_DNA"/>
</dbReference>
<sequence length="63" mass="7250">MQNYYVDIKLDKHDNIDTDYYIGQAHTLRGEALAELGTSISSWFKNLKAKMFARQGFIHQASV</sequence>
<evidence type="ECO:0000313" key="2">
    <source>
        <dbReference type="Proteomes" id="UP000267535"/>
    </source>
</evidence>
<dbReference type="OrthoDB" id="6121279at2"/>
<gene>
    <name evidence="1" type="ORF">EHS89_11935</name>
</gene>
<accession>A0A3P1SPD4</accession>